<feature type="region of interest" description="Disordered" evidence="1">
    <location>
        <begin position="164"/>
        <end position="213"/>
    </location>
</feature>
<evidence type="ECO:0000313" key="3">
    <source>
        <dbReference type="Proteomes" id="UP001146793"/>
    </source>
</evidence>
<sequence>MGNSSNSHNIKKRHYKKYLKRLENSKLPAAVLNGEGTIIDFTSKLLPEIGWVGKDHLFKNHKPGRISQKTQSVYNCDTQTAIKIAVGNIMKTKDGLLTVPWDGMDQFGEYNPLWLYCTLISVGDKPHIQVIFKKRTVMDNSELEEPNKIDSSLLKVKISDETSITSHNTSNNSDFTTENEKEKKSKKSHKSKKAKKTKKEKKEKKSKKDKKVKSLDETTLLTSSVSETKINTGSEYSQTFVIDDYEEQNKIDQIIESMKNKSRGLDKIKYEMDLIKDLNSLVKVIENMKLIRDEHIVKLTSKSRTQNTKNRKKLLDLEEYYQKKYMDYEKKNEDKMKIVNENKQLKQIISKLYSHLKHNHNKEQKLFTDLENEKILDLQKN</sequence>
<reference evidence="2" key="1">
    <citation type="submission" date="2022-08" db="EMBL/GenBank/DDBJ databases">
        <title>Novel sulphate-reducing endosymbionts in the free-living metamonad Anaeramoeba.</title>
        <authorList>
            <person name="Jerlstrom-Hultqvist J."/>
            <person name="Cepicka I."/>
            <person name="Gallot-Lavallee L."/>
            <person name="Salas-Leiva D."/>
            <person name="Curtis B.A."/>
            <person name="Zahonova K."/>
            <person name="Pipaliya S."/>
            <person name="Dacks J."/>
            <person name="Roger A.J."/>
        </authorList>
    </citation>
    <scope>NUCLEOTIDE SEQUENCE</scope>
    <source>
        <strain evidence="2">Busselton2</strain>
    </source>
</reference>
<evidence type="ECO:0000256" key="1">
    <source>
        <dbReference type="SAM" id="MobiDB-lite"/>
    </source>
</evidence>
<protein>
    <submittedName>
        <fullName evidence="2">Uncharacterized protein</fullName>
    </submittedName>
</protein>
<proteinExistence type="predicted"/>
<dbReference type="AlphaFoldDB" id="A0AAV7ZPY3"/>
<feature type="compositionally biased region" description="Basic residues" evidence="1">
    <location>
        <begin position="184"/>
        <end position="211"/>
    </location>
</feature>
<comment type="caution">
    <text evidence="2">The sequence shown here is derived from an EMBL/GenBank/DDBJ whole genome shotgun (WGS) entry which is preliminary data.</text>
</comment>
<accession>A0AAV7ZPY3</accession>
<dbReference type="Proteomes" id="UP001146793">
    <property type="component" value="Unassembled WGS sequence"/>
</dbReference>
<dbReference type="EMBL" id="JANTQA010000026">
    <property type="protein sequence ID" value="KAJ3442413.1"/>
    <property type="molecule type" value="Genomic_DNA"/>
</dbReference>
<gene>
    <name evidence="2" type="ORF">M0812_12148</name>
</gene>
<name>A0AAV7ZPY3_9EUKA</name>
<feature type="compositionally biased region" description="Low complexity" evidence="1">
    <location>
        <begin position="164"/>
        <end position="173"/>
    </location>
</feature>
<evidence type="ECO:0000313" key="2">
    <source>
        <dbReference type="EMBL" id="KAJ3442413.1"/>
    </source>
</evidence>
<organism evidence="2 3">
    <name type="scientific">Anaeramoeba flamelloides</name>
    <dbReference type="NCBI Taxonomy" id="1746091"/>
    <lineage>
        <taxon>Eukaryota</taxon>
        <taxon>Metamonada</taxon>
        <taxon>Anaeramoebidae</taxon>
        <taxon>Anaeramoeba</taxon>
    </lineage>
</organism>